<keyword evidence="2" id="KW-0472">Membrane</keyword>
<organism evidence="3 4">
    <name type="scientific">Paramuricea clavata</name>
    <name type="common">Red gorgonian</name>
    <name type="synonym">Violescent sea-whip</name>
    <dbReference type="NCBI Taxonomy" id="317549"/>
    <lineage>
        <taxon>Eukaryota</taxon>
        <taxon>Metazoa</taxon>
        <taxon>Cnidaria</taxon>
        <taxon>Anthozoa</taxon>
        <taxon>Octocorallia</taxon>
        <taxon>Malacalcyonacea</taxon>
        <taxon>Plexauridae</taxon>
        <taxon>Paramuricea</taxon>
    </lineage>
</organism>
<keyword evidence="2" id="KW-1133">Transmembrane helix</keyword>
<accession>A0A6S7ITW5</accession>
<keyword evidence="4" id="KW-1185">Reference proteome</keyword>
<dbReference type="PANTHER" id="PTHR24637">
    <property type="entry name" value="COLLAGEN"/>
    <property type="match status" value="1"/>
</dbReference>
<proteinExistence type="predicted"/>
<keyword evidence="2" id="KW-0812">Transmembrane</keyword>
<feature type="compositionally biased region" description="Basic and acidic residues" evidence="1">
    <location>
        <begin position="98"/>
        <end position="108"/>
    </location>
</feature>
<dbReference type="EMBL" id="CACRXK020012146">
    <property type="protein sequence ID" value="CAB4022765.1"/>
    <property type="molecule type" value="Genomic_DNA"/>
</dbReference>
<evidence type="ECO:0000313" key="3">
    <source>
        <dbReference type="EMBL" id="CAB4022765.1"/>
    </source>
</evidence>
<dbReference type="Proteomes" id="UP001152795">
    <property type="component" value="Unassembled WGS sequence"/>
</dbReference>
<feature type="compositionally biased region" description="Basic and acidic residues" evidence="1">
    <location>
        <begin position="182"/>
        <end position="201"/>
    </location>
</feature>
<comment type="caution">
    <text evidence="3">The sequence shown here is derived from an EMBL/GenBank/DDBJ whole genome shotgun (WGS) entry which is preliminary data.</text>
</comment>
<protein>
    <submittedName>
        <fullName evidence="3">Uncharacterized protein</fullName>
    </submittedName>
</protein>
<dbReference type="AlphaFoldDB" id="A0A6S7ITW5"/>
<dbReference type="InterPro" id="IPR008160">
    <property type="entry name" value="Collagen"/>
</dbReference>
<feature type="region of interest" description="Disordered" evidence="1">
    <location>
        <begin position="97"/>
        <end position="228"/>
    </location>
</feature>
<feature type="transmembrane region" description="Helical" evidence="2">
    <location>
        <begin position="12"/>
        <end position="39"/>
    </location>
</feature>
<evidence type="ECO:0000313" key="4">
    <source>
        <dbReference type="Proteomes" id="UP001152795"/>
    </source>
</evidence>
<feature type="compositionally biased region" description="Low complexity" evidence="1">
    <location>
        <begin position="159"/>
        <end position="180"/>
    </location>
</feature>
<reference evidence="3" key="1">
    <citation type="submission" date="2020-04" db="EMBL/GenBank/DDBJ databases">
        <authorList>
            <person name="Alioto T."/>
            <person name="Alioto T."/>
            <person name="Gomez Garrido J."/>
        </authorList>
    </citation>
    <scope>NUCLEOTIDE SEQUENCE</scope>
    <source>
        <strain evidence="3">A484AB</strain>
    </source>
</reference>
<dbReference type="Pfam" id="PF01391">
    <property type="entry name" value="Collagen"/>
    <property type="match status" value="1"/>
</dbReference>
<evidence type="ECO:0000256" key="1">
    <source>
        <dbReference type="SAM" id="MobiDB-lite"/>
    </source>
</evidence>
<name>A0A6S7ITW5_PARCT</name>
<feature type="compositionally biased region" description="Basic and acidic residues" evidence="1">
    <location>
        <begin position="122"/>
        <end position="144"/>
    </location>
</feature>
<evidence type="ECO:0000256" key="2">
    <source>
        <dbReference type="SAM" id="Phobius"/>
    </source>
</evidence>
<sequence>MSSKGAKYTTKCIEVPVFVLNIALLYAFLITVSHLLAWVTIARHERTIEELKEILLRRIENEEKQPLTSDQTLRGDDGENTVVQESDVLKLLAGEENAEQRARRHLDSSGKNNNSHNHLKGVKGDRGEKGDKGDQGRLGRDGRDGLTGPRGQQGDRGDPGMQGPQGYQGSPGPQGIPGSRGVRGEKGSSGSKGERGNDGRPGKVVKHLHSAHIVASGKKIKSERHNKG</sequence>
<gene>
    <name evidence="3" type="ORF">PACLA_8A072293</name>
</gene>